<feature type="region of interest" description="Disordered" evidence="9">
    <location>
        <begin position="256"/>
        <end position="305"/>
    </location>
</feature>
<protein>
    <recommendedName>
        <fullName evidence="8">KRR-R motif-containing protein 1</fullName>
    </recommendedName>
</protein>
<dbReference type="GO" id="GO:0006364">
    <property type="term" value="P:rRNA processing"/>
    <property type="evidence" value="ECO:0007669"/>
    <property type="project" value="UniProtKB-KW"/>
</dbReference>
<keyword evidence="5" id="KW-0694">RNA-binding</keyword>
<dbReference type="PANTHER" id="PTHR12581:SF0">
    <property type="entry name" value="KRR1 SMALL SUBUNIT PROCESSOME COMPONENT HOMOLOG"/>
    <property type="match status" value="1"/>
</dbReference>
<evidence type="ECO:0000259" key="10">
    <source>
        <dbReference type="Pfam" id="PF17903"/>
    </source>
</evidence>
<evidence type="ECO:0000256" key="4">
    <source>
        <dbReference type="ARBA" id="ARBA00022552"/>
    </source>
</evidence>
<proteinExistence type="inferred from homology"/>
<dbReference type="GO" id="GO:0032040">
    <property type="term" value="C:small-subunit processome"/>
    <property type="evidence" value="ECO:0007669"/>
    <property type="project" value="TreeGrafter"/>
</dbReference>
<feature type="domain" description="KRR1 small subunit processome component first KH" evidence="10">
    <location>
        <begin position="121"/>
        <end position="163"/>
    </location>
</feature>
<dbReference type="VEuPathDB" id="FungiDB:PSTT_01498"/>
<feature type="domain" description="KRR1 small subunit processome component second KH" evidence="11">
    <location>
        <begin position="188"/>
        <end position="247"/>
    </location>
</feature>
<comment type="subcellular location">
    <subcellularLocation>
        <location evidence="1">Nucleus</location>
        <location evidence="1">Nucleolus</location>
    </subcellularLocation>
</comment>
<evidence type="ECO:0000256" key="8">
    <source>
        <dbReference type="ARBA" id="ARBA00032993"/>
    </source>
</evidence>
<evidence type="ECO:0000256" key="1">
    <source>
        <dbReference type="ARBA" id="ARBA00004604"/>
    </source>
</evidence>
<feature type="compositionally biased region" description="Basic residues" evidence="9">
    <location>
        <begin position="81"/>
        <end position="90"/>
    </location>
</feature>
<evidence type="ECO:0000256" key="5">
    <source>
        <dbReference type="ARBA" id="ARBA00022884"/>
    </source>
</evidence>
<dbReference type="Pfam" id="PF21800">
    <property type="entry name" value="KH_KRR1_2nd"/>
    <property type="match status" value="1"/>
</dbReference>
<keyword evidence="6" id="KW-0539">Nucleus</keyword>
<keyword evidence="7" id="KW-0687">Ribonucleoprotein</keyword>
<evidence type="ECO:0000256" key="6">
    <source>
        <dbReference type="ARBA" id="ARBA00023242"/>
    </source>
</evidence>
<feature type="non-terminal residue" evidence="12">
    <location>
        <position position="1"/>
    </location>
</feature>
<dbReference type="Proteomes" id="UP000239156">
    <property type="component" value="Unassembled WGS sequence"/>
</dbReference>
<evidence type="ECO:0000259" key="11">
    <source>
        <dbReference type="Pfam" id="PF21800"/>
    </source>
</evidence>
<dbReference type="InterPro" id="IPR048548">
    <property type="entry name" value="KRR1-like_KH2"/>
</dbReference>
<reference evidence="12" key="1">
    <citation type="submission" date="2017-12" db="EMBL/GenBank/DDBJ databases">
        <title>Gene loss provides genomic basis for host adaptation in cereal stripe rust fungi.</title>
        <authorList>
            <person name="Xia C."/>
        </authorList>
    </citation>
    <scope>NUCLEOTIDE SEQUENCE [LARGE SCALE GENOMIC DNA]</scope>
    <source>
        <strain evidence="12">93-210</strain>
    </source>
</reference>
<dbReference type="Gene3D" id="3.30.1370.10">
    <property type="entry name" value="K Homology domain, type 1"/>
    <property type="match status" value="1"/>
</dbReference>
<organism evidence="12 13">
    <name type="scientific">Puccinia striiformis</name>
    <dbReference type="NCBI Taxonomy" id="27350"/>
    <lineage>
        <taxon>Eukaryota</taxon>
        <taxon>Fungi</taxon>
        <taxon>Dikarya</taxon>
        <taxon>Basidiomycota</taxon>
        <taxon>Pucciniomycotina</taxon>
        <taxon>Pucciniomycetes</taxon>
        <taxon>Pucciniales</taxon>
        <taxon>Pucciniaceae</taxon>
        <taxon>Puccinia</taxon>
    </lineage>
</organism>
<feature type="compositionally biased region" description="Polar residues" evidence="9">
    <location>
        <begin position="67"/>
        <end position="79"/>
    </location>
</feature>
<dbReference type="InterPro" id="IPR036612">
    <property type="entry name" value="KH_dom_type_1_sf"/>
</dbReference>
<evidence type="ECO:0000256" key="3">
    <source>
        <dbReference type="ARBA" id="ARBA00022517"/>
    </source>
</evidence>
<keyword evidence="13" id="KW-1185">Reference proteome</keyword>
<feature type="compositionally biased region" description="Basic and acidic residues" evidence="9">
    <location>
        <begin position="267"/>
        <end position="276"/>
    </location>
</feature>
<evidence type="ECO:0000313" key="12">
    <source>
        <dbReference type="EMBL" id="POW16293.1"/>
    </source>
</evidence>
<evidence type="ECO:0000256" key="2">
    <source>
        <dbReference type="ARBA" id="ARBA00009344"/>
    </source>
</evidence>
<feature type="compositionally biased region" description="Basic residues" evidence="9">
    <location>
        <begin position="296"/>
        <end position="305"/>
    </location>
</feature>
<evidence type="ECO:0000256" key="9">
    <source>
        <dbReference type="SAM" id="MobiDB-lite"/>
    </source>
</evidence>
<keyword evidence="3" id="KW-0690">Ribosome biogenesis</keyword>
<dbReference type="AlphaFoldDB" id="A0A2S4W3D3"/>
<evidence type="ECO:0000256" key="7">
    <source>
        <dbReference type="ARBA" id="ARBA00023274"/>
    </source>
</evidence>
<keyword evidence="4" id="KW-0698">rRNA processing</keyword>
<dbReference type="InterPro" id="IPR041174">
    <property type="entry name" value="KRR1-like_KH1"/>
</dbReference>
<dbReference type="Pfam" id="PF17903">
    <property type="entry name" value="KH_KRR1_1st"/>
    <property type="match status" value="1"/>
</dbReference>
<feature type="non-terminal residue" evidence="12">
    <location>
        <position position="305"/>
    </location>
</feature>
<dbReference type="PANTHER" id="PTHR12581">
    <property type="entry name" value="HIV-1 REV BINDING PROTEIN 2, 3"/>
    <property type="match status" value="1"/>
</dbReference>
<comment type="similarity">
    <text evidence="2">Belongs to the KRR1 family.</text>
</comment>
<evidence type="ECO:0000313" key="13">
    <source>
        <dbReference type="Proteomes" id="UP000239156"/>
    </source>
</evidence>
<dbReference type="EMBL" id="PKSL01000008">
    <property type="protein sequence ID" value="POW16293.1"/>
    <property type="molecule type" value="Genomic_DNA"/>
</dbReference>
<feature type="region of interest" description="Disordered" evidence="9">
    <location>
        <begin position="67"/>
        <end position="97"/>
    </location>
</feature>
<accession>A0A2S4W3D3</accession>
<gene>
    <name evidence="12" type="ORF">PSTT_01498</name>
</gene>
<dbReference type="GO" id="GO:0003723">
    <property type="term" value="F:RNA binding"/>
    <property type="evidence" value="ECO:0007669"/>
    <property type="project" value="UniProtKB-KW"/>
</dbReference>
<comment type="caution">
    <text evidence="12">The sequence shown here is derived from an EMBL/GenBank/DDBJ whole genome shotgun (WGS) entry which is preliminary data.</text>
</comment>
<dbReference type="VEuPathDB" id="FungiDB:PSHT_04618"/>
<name>A0A2S4W3D3_9BASI</name>
<sequence>FCVETRGRDPMHVCTETVDFKGRMNTSVAVDETNIVLSQTSQTPKKAAAKTGKKTNMAITKPVQDITTSNLNEEVNEQVQKPKKKKHRKDKPWNTDDIDQWKIKPFAESDKEKIKSTTEESSFATLFPKYRKVYLKEIWSHPTKVLDQHGVACVLNLVKGSMTAVKIPDNDVASDVIKIGNIIQNKEPEPSHIIVIELLMDHYLLVQGKTISAMGPYKCLKVVWRIEINCMKNIHLIYHIKNRTIQTTTRKEEEKIYSFSPSSNAKKKLESGESFKKKSQGLTTTGDKSEELSSSKSKKVKGKEL</sequence>
<dbReference type="InterPro" id="IPR024166">
    <property type="entry name" value="rRNA_assembly_KRR1"/>
</dbReference>